<protein>
    <submittedName>
        <fullName evidence="1">Uncharacterized protein</fullName>
    </submittedName>
</protein>
<comment type="caution">
    <text evidence="1">The sequence shown here is derived from an EMBL/GenBank/DDBJ whole genome shotgun (WGS) entry which is preliminary data.</text>
</comment>
<feature type="non-terminal residue" evidence="1">
    <location>
        <position position="179"/>
    </location>
</feature>
<proteinExistence type="predicted"/>
<dbReference type="RefSeq" id="WP_214160873.1">
    <property type="nucleotide sequence ID" value="NZ_JAHBAY010000050.1"/>
</dbReference>
<dbReference type="EMBL" id="JAHBAY010000050">
    <property type="protein sequence ID" value="MBT0774333.1"/>
    <property type="molecule type" value="Genomic_DNA"/>
</dbReference>
<dbReference type="Proteomes" id="UP001197247">
    <property type="component" value="Unassembled WGS sequence"/>
</dbReference>
<reference evidence="1 2" key="1">
    <citation type="submission" date="2021-05" db="EMBL/GenBank/DDBJ databases">
        <title>Kineosporia and Streptomyces sp. nov. two new marine actinobacteria isolated from Coral.</title>
        <authorList>
            <person name="Buangrab K."/>
            <person name="Sutthacheep M."/>
            <person name="Yeemin T."/>
            <person name="Harunari E."/>
            <person name="Igarashi Y."/>
            <person name="Kanchanasin P."/>
            <person name="Tanasupawat S."/>
            <person name="Phongsopitanun W."/>
        </authorList>
    </citation>
    <scope>NUCLEOTIDE SEQUENCE [LARGE SCALE GENOMIC DNA]</scope>
    <source>
        <strain evidence="1 2">J2-2</strain>
    </source>
</reference>
<evidence type="ECO:0000313" key="2">
    <source>
        <dbReference type="Proteomes" id="UP001197247"/>
    </source>
</evidence>
<name>A0ABS5TU46_9ACTN</name>
<accession>A0ABS5TU46</accession>
<evidence type="ECO:0000313" key="1">
    <source>
        <dbReference type="EMBL" id="MBT0774333.1"/>
    </source>
</evidence>
<gene>
    <name evidence="1" type="ORF">KIH74_35665</name>
</gene>
<keyword evidence="2" id="KW-1185">Reference proteome</keyword>
<sequence>MALTDAGRGEYAGLGPEAEMRDITLRMPGGVDADEVEYLVKNAHLEIVVDTHMRQTIPEFVMPPIYVQAGDYGRARFSAVFASMSDAVRRLRASRDGDSFGRIFRGGDYEFDDVLETDRTRVTWAGRPHAKFLYMQYSYGAEMASQYDVLDSLYSALRQRGVRSEAIGYMGGALRFGTE</sequence>
<organism evidence="1 2">
    <name type="scientific">Kineosporia corallincola</name>
    <dbReference type="NCBI Taxonomy" id="2835133"/>
    <lineage>
        <taxon>Bacteria</taxon>
        <taxon>Bacillati</taxon>
        <taxon>Actinomycetota</taxon>
        <taxon>Actinomycetes</taxon>
        <taxon>Kineosporiales</taxon>
        <taxon>Kineosporiaceae</taxon>
        <taxon>Kineosporia</taxon>
    </lineage>
</organism>